<comment type="caution">
    <text evidence="1">The sequence shown here is derived from an EMBL/GenBank/DDBJ whole genome shotgun (WGS) entry which is preliminary data.</text>
</comment>
<gene>
    <name evidence="1" type="ORF">PENTCL1PPCAC_24491</name>
</gene>
<protein>
    <submittedName>
        <fullName evidence="1">Uncharacterized protein</fullName>
    </submittedName>
</protein>
<reference evidence="1" key="1">
    <citation type="submission" date="2023-10" db="EMBL/GenBank/DDBJ databases">
        <title>Genome assembly of Pristionchus species.</title>
        <authorList>
            <person name="Yoshida K."/>
            <person name="Sommer R.J."/>
        </authorList>
    </citation>
    <scope>NUCLEOTIDE SEQUENCE</scope>
    <source>
        <strain evidence="1">RS0144</strain>
    </source>
</reference>
<organism evidence="1 2">
    <name type="scientific">Pristionchus entomophagus</name>
    <dbReference type="NCBI Taxonomy" id="358040"/>
    <lineage>
        <taxon>Eukaryota</taxon>
        <taxon>Metazoa</taxon>
        <taxon>Ecdysozoa</taxon>
        <taxon>Nematoda</taxon>
        <taxon>Chromadorea</taxon>
        <taxon>Rhabditida</taxon>
        <taxon>Rhabditina</taxon>
        <taxon>Diplogasteromorpha</taxon>
        <taxon>Diplogasteroidea</taxon>
        <taxon>Neodiplogasteridae</taxon>
        <taxon>Pristionchus</taxon>
    </lineage>
</organism>
<dbReference type="AlphaFoldDB" id="A0AAV5U6B2"/>
<dbReference type="EMBL" id="BTSX01000005">
    <property type="protein sequence ID" value="GMT02317.1"/>
    <property type="molecule type" value="Genomic_DNA"/>
</dbReference>
<dbReference type="Proteomes" id="UP001432027">
    <property type="component" value="Unassembled WGS sequence"/>
</dbReference>
<keyword evidence="2" id="KW-1185">Reference proteome</keyword>
<proteinExistence type="predicted"/>
<evidence type="ECO:0000313" key="2">
    <source>
        <dbReference type="Proteomes" id="UP001432027"/>
    </source>
</evidence>
<evidence type="ECO:0000313" key="1">
    <source>
        <dbReference type="EMBL" id="GMT02317.1"/>
    </source>
</evidence>
<sequence length="82" mass="9820">MLYIRDCCFDHRLNECVYGSDSSCSGFDHLDFSLNYFYLIEKGIIQTIRYGYSQPHQCHCNFEYVLMSYCYFLTDMDSSFRV</sequence>
<accession>A0AAV5U6B2</accession>
<name>A0AAV5U6B2_9BILA</name>